<comment type="caution">
    <text evidence="7">The sequence shown here is derived from an EMBL/GenBank/DDBJ whole genome shotgun (WGS) entry which is preliminary data.</text>
</comment>
<dbReference type="InterPro" id="IPR050301">
    <property type="entry name" value="NTE"/>
</dbReference>
<gene>
    <name evidence="7" type="ORF">EV672_101740</name>
</gene>
<reference evidence="7 8" key="1">
    <citation type="submission" date="2019-03" db="EMBL/GenBank/DDBJ databases">
        <title>Genomic Encyclopedia of Type Strains, Phase IV (KMG-IV): sequencing the most valuable type-strain genomes for metagenomic binning, comparative biology and taxonomic classification.</title>
        <authorList>
            <person name="Goeker M."/>
        </authorList>
    </citation>
    <scope>NUCLEOTIDE SEQUENCE [LARGE SCALE GENOMIC DNA]</scope>
    <source>
        <strain evidence="7 8">DSM 11901</strain>
    </source>
</reference>
<dbReference type="GO" id="GO:0016042">
    <property type="term" value="P:lipid catabolic process"/>
    <property type="evidence" value="ECO:0007669"/>
    <property type="project" value="UniProtKB-UniRule"/>
</dbReference>
<evidence type="ECO:0000259" key="6">
    <source>
        <dbReference type="PROSITE" id="PS51635"/>
    </source>
</evidence>
<protein>
    <submittedName>
        <fullName evidence="7">NTE family protein</fullName>
    </submittedName>
</protein>
<dbReference type="PROSITE" id="PS51257">
    <property type="entry name" value="PROKAR_LIPOPROTEIN"/>
    <property type="match status" value="1"/>
</dbReference>
<dbReference type="PANTHER" id="PTHR14226:SF29">
    <property type="entry name" value="NEUROPATHY TARGET ESTERASE SWS"/>
    <property type="match status" value="1"/>
</dbReference>
<evidence type="ECO:0000313" key="7">
    <source>
        <dbReference type="EMBL" id="TDP88587.1"/>
    </source>
</evidence>
<dbReference type="Proteomes" id="UP000294593">
    <property type="component" value="Unassembled WGS sequence"/>
</dbReference>
<evidence type="ECO:0000313" key="8">
    <source>
        <dbReference type="Proteomes" id="UP000294593"/>
    </source>
</evidence>
<sequence length="764" mass="83219">MRMPVPRLVCFGVCLALSCLSGLAVAQANGAAAATATAAHPRIGLVLSGGGARGLAHVGVLKVLERERIPVDVIAGTSMGAIVGGLYASGLDAADIEREVARLDWGSVFAVRVDRQDLSQRRKEQDFEVSPVLEVGVGGDGLKAPLGAVSSRLLESHLRRLTLAAGQVKHFDQLPTPFRAVATDMESGQAVVLADGDLATALRSSMSVPGVFAPLEVEGRILGDGGLVNNLPVDVARGMGAQRVIAVNIGTPLSRRETLGSITGVTSQMINILTEQNVQLSLRSLGPQDVLIAPQLDGLTAADFDRAIDFMRLGELQAEALVLRMQDLKLSPQAYAEWQARRKLRVQPRPVLAFVRFAGTDITHPETRPDLLASQPGQTFSVAKAERDLTMLAASGDYLRTDYRLVRMVNGEQGLVFDLEDKPWGPNYLQMGLDFSADNRGRSAFNLKLAHNRHWLDASGAEWRNFVRLGTAPALVSELYRPMNFRLPDGLEGFVAASGSVQRRTLDYHAVPETQADAEVDRHNVAFHGDVGVNWRELGEIRLGLQDELWRDDPTLVSSTYSLARAAQGLDGGLRSERWHERGWRLRAVFDQLDHAFFPSKGWRIETQWMQGRRLSRDDFADGPIRRFNLQAQAVRSWGVHTLSALTRLDLSDGVASQIPRYGLGGFQQLSGFAPFQVSGQQVALLRLRYQVRLLPAPLTRGTFLGVSWEGGQAWEQRQDFASARKRTGTSLYLGADTAVGPVYGAIVHSPGVGATFMVFVGRP</sequence>
<dbReference type="AlphaFoldDB" id="A0A4R6RQW0"/>
<organism evidence="7 8">
    <name type="scientific">Aquabacterium commune</name>
    <dbReference type="NCBI Taxonomy" id="70586"/>
    <lineage>
        <taxon>Bacteria</taxon>
        <taxon>Pseudomonadati</taxon>
        <taxon>Pseudomonadota</taxon>
        <taxon>Betaproteobacteria</taxon>
        <taxon>Burkholderiales</taxon>
        <taxon>Aquabacterium</taxon>
    </lineage>
</organism>
<accession>A0A4R6RQW0</accession>
<dbReference type="Gene3D" id="2.40.160.50">
    <property type="entry name" value="membrane protein fhac: a member of the omp85/tpsb transporter family"/>
    <property type="match status" value="1"/>
</dbReference>
<dbReference type="GO" id="GO:0016787">
    <property type="term" value="F:hydrolase activity"/>
    <property type="evidence" value="ECO:0007669"/>
    <property type="project" value="UniProtKB-UniRule"/>
</dbReference>
<feature type="active site" description="Proton acceptor" evidence="4">
    <location>
        <position position="224"/>
    </location>
</feature>
<keyword evidence="1 4" id="KW-0378">Hydrolase</keyword>
<keyword evidence="5" id="KW-0732">Signal</keyword>
<feature type="short sequence motif" description="GXGXXG" evidence="4">
    <location>
        <begin position="49"/>
        <end position="54"/>
    </location>
</feature>
<dbReference type="InterPro" id="IPR016035">
    <property type="entry name" value="Acyl_Trfase/lysoPLipase"/>
</dbReference>
<dbReference type="Gene3D" id="3.40.1090.10">
    <property type="entry name" value="Cytosolic phospholipase A2 catalytic domain"/>
    <property type="match status" value="2"/>
</dbReference>
<feature type="chain" id="PRO_5020631384" evidence="5">
    <location>
        <begin position="27"/>
        <end position="764"/>
    </location>
</feature>
<feature type="signal peptide" evidence="5">
    <location>
        <begin position="1"/>
        <end position="26"/>
    </location>
</feature>
<evidence type="ECO:0000256" key="4">
    <source>
        <dbReference type="PROSITE-ProRule" id="PRU01161"/>
    </source>
</evidence>
<proteinExistence type="predicted"/>
<dbReference type="EMBL" id="SNXW01000001">
    <property type="protein sequence ID" value="TDP88587.1"/>
    <property type="molecule type" value="Genomic_DNA"/>
</dbReference>
<dbReference type="InterPro" id="IPR002641">
    <property type="entry name" value="PNPLA_dom"/>
</dbReference>
<evidence type="ECO:0000256" key="1">
    <source>
        <dbReference type="ARBA" id="ARBA00022801"/>
    </source>
</evidence>
<keyword evidence="2 4" id="KW-0442">Lipid degradation</keyword>
<feature type="domain" description="PNPLA" evidence="6">
    <location>
        <begin position="45"/>
        <end position="237"/>
    </location>
</feature>
<keyword evidence="3 4" id="KW-0443">Lipid metabolism</keyword>
<dbReference type="PROSITE" id="PS51635">
    <property type="entry name" value="PNPLA"/>
    <property type="match status" value="1"/>
</dbReference>
<feature type="short sequence motif" description="GXSXG" evidence="4">
    <location>
        <begin position="76"/>
        <end position="80"/>
    </location>
</feature>
<name>A0A4R6RQW0_9BURK</name>
<dbReference type="Pfam" id="PF01734">
    <property type="entry name" value="Patatin"/>
    <property type="match status" value="1"/>
</dbReference>
<dbReference type="CDD" id="cd07205">
    <property type="entry name" value="Pat_PNPLA6_PNPLA7_NTE1_like"/>
    <property type="match status" value="1"/>
</dbReference>
<dbReference type="RefSeq" id="WP_243738487.1">
    <property type="nucleotide sequence ID" value="NZ_SNXW01000001.1"/>
</dbReference>
<keyword evidence="8" id="KW-1185">Reference proteome</keyword>
<evidence type="ECO:0000256" key="3">
    <source>
        <dbReference type="ARBA" id="ARBA00023098"/>
    </source>
</evidence>
<evidence type="ECO:0000256" key="5">
    <source>
        <dbReference type="SAM" id="SignalP"/>
    </source>
</evidence>
<feature type="short sequence motif" description="DGA/G" evidence="4">
    <location>
        <begin position="224"/>
        <end position="226"/>
    </location>
</feature>
<evidence type="ECO:0000256" key="2">
    <source>
        <dbReference type="ARBA" id="ARBA00022963"/>
    </source>
</evidence>
<dbReference type="PANTHER" id="PTHR14226">
    <property type="entry name" value="NEUROPATHY TARGET ESTERASE/SWISS CHEESE D.MELANOGASTER"/>
    <property type="match status" value="1"/>
</dbReference>
<dbReference type="SUPFAM" id="SSF52151">
    <property type="entry name" value="FabD/lysophospholipase-like"/>
    <property type="match status" value="1"/>
</dbReference>
<feature type="active site" description="Nucleophile" evidence="4">
    <location>
        <position position="78"/>
    </location>
</feature>